<dbReference type="RefSeq" id="WP_011569211.1">
    <property type="nucleotide sequence ID" value="NC_008209.1"/>
</dbReference>
<dbReference type="PROSITE" id="PS50109">
    <property type="entry name" value="HIS_KIN"/>
    <property type="match status" value="1"/>
</dbReference>
<dbReference type="SMART" id="SM00388">
    <property type="entry name" value="HisKA"/>
    <property type="match status" value="1"/>
</dbReference>
<dbReference type="Pfam" id="PF08447">
    <property type="entry name" value="PAS_3"/>
    <property type="match status" value="1"/>
</dbReference>
<dbReference type="Proteomes" id="UP000007029">
    <property type="component" value="Chromosome"/>
</dbReference>
<feature type="domain" description="Histidine kinase" evidence="15">
    <location>
        <begin position="556"/>
        <end position="768"/>
    </location>
</feature>
<keyword evidence="12" id="KW-0902">Two-component regulatory system</keyword>
<keyword evidence="8" id="KW-0547">Nucleotide-binding</keyword>
<dbReference type="NCBIfam" id="TIGR00229">
    <property type="entry name" value="sensory_box"/>
    <property type="match status" value="1"/>
</dbReference>
<evidence type="ECO:0000259" key="16">
    <source>
        <dbReference type="PROSITE" id="PS50112"/>
    </source>
</evidence>
<dbReference type="Pfam" id="PF02743">
    <property type="entry name" value="dCache_1"/>
    <property type="match status" value="1"/>
</dbReference>
<dbReference type="InterPro" id="IPR036097">
    <property type="entry name" value="HisK_dim/P_sf"/>
</dbReference>
<evidence type="ECO:0000313" key="18">
    <source>
        <dbReference type="EMBL" id="ABG32595.1"/>
    </source>
</evidence>
<feature type="domain" description="PAC" evidence="17">
    <location>
        <begin position="484"/>
        <end position="536"/>
    </location>
</feature>
<dbReference type="PROSITE" id="PS50112">
    <property type="entry name" value="PAS"/>
    <property type="match status" value="1"/>
</dbReference>
<dbReference type="PANTHER" id="PTHR43065">
    <property type="entry name" value="SENSOR HISTIDINE KINASE"/>
    <property type="match status" value="1"/>
</dbReference>
<keyword evidence="4" id="KW-1003">Cell membrane</keyword>
<evidence type="ECO:0000256" key="7">
    <source>
        <dbReference type="ARBA" id="ARBA00022692"/>
    </source>
</evidence>
<evidence type="ECO:0000256" key="8">
    <source>
        <dbReference type="ARBA" id="ARBA00022741"/>
    </source>
</evidence>
<evidence type="ECO:0000259" key="15">
    <source>
        <dbReference type="PROSITE" id="PS50109"/>
    </source>
</evidence>
<keyword evidence="6 18" id="KW-0808">Transferase</keyword>
<accession>Q164J8</accession>
<organism evidence="18 19">
    <name type="scientific">Roseobacter denitrificans (strain ATCC 33942 / OCh 114)</name>
    <name type="common">Erythrobacter sp. (strain OCh 114)</name>
    <name type="synonym">Roseobacter denitrificans</name>
    <dbReference type="NCBI Taxonomy" id="375451"/>
    <lineage>
        <taxon>Bacteria</taxon>
        <taxon>Pseudomonadati</taxon>
        <taxon>Pseudomonadota</taxon>
        <taxon>Alphaproteobacteria</taxon>
        <taxon>Rhodobacterales</taxon>
        <taxon>Roseobacteraceae</taxon>
        <taxon>Roseobacter</taxon>
    </lineage>
</organism>
<dbReference type="CDD" id="cd12912">
    <property type="entry name" value="PDC2_MCP_like"/>
    <property type="match status" value="1"/>
</dbReference>
<dbReference type="InterPro" id="IPR005467">
    <property type="entry name" value="His_kinase_dom"/>
</dbReference>
<evidence type="ECO:0000256" key="12">
    <source>
        <dbReference type="ARBA" id="ARBA00023012"/>
    </source>
</evidence>
<dbReference type="PRINTS" id="PR00344">
    <property type="entry name" value="BCTRLSENSOR"/>
</dbReference>
<keyword evidence="19" id="KW-1185">Reference proteome</keyword>
<evidence type="ECO:0000256" key="5">
    <source>
        <dbReference type="ARBA" id="ARBA00022553"/>
    </source>
</evidence>
<dbReference type="InterPro" id="IPR033479">
    <property type="entry name" value="dCache_1"/>
</dbReference>
<reference evidence="18 19" key="1">
    <citation type="journal article" date="2007" name="J. Bacteriol.">
        <title>The complete genome sequence of Roseobacter denitrificans reveals a mixotrophic rather than photosynthetic metabolism.</title>
        <authorList>
            <person name="Swingley W.D."/>
            <person name="Sadekar S."/>
            <person name="Mastrian S.D."/>
            <person name="Matthies H.J."/>
            <person name="Hao J."/>
            <person name="Ramos H."/>
            <person name="Acharya C.R."/>
            <person name="Conrad A.L."/>
            <person name="Taylor H.L."/>
            <person name="Dejesa L.C."/>
            <person name="Shah M.K."/>
            <person name="O'huallachain M.E."/>
            <person name="Lince M.T."/>
            <person name="Blankenship R.E."/>
            <person name="Beatty J.T."/>
            <person name="Touchman J.W."/>
        </authorList>
    </citation>
    <scope>NUCLEOTIDE SEQUENCE [LARGE SCALE GENOMIC DNA]</scope>
    <source>
        <strain evidence="19">ATCC 33942 / OCh 114</strain>
    </source>
</reference>
<evidence type="ECO:0000313" key="19">
    <source>
        <dbReference type="Proteomes" id="UP000007029"/>
    </source>
</evidence>
<keyword evidence="10" id="KW-0067">ATP-binding</keyword>
<gene>
    <name evidence="18" type="primary">fixL</name>
    <name evidence="18" type="ordered locus">RD1_3085</name>
</gene>
<evidence type="ECO:0000256" key="14">
    <source>
        <dbReference type="SAM" id="Phobius"/>
    </source>
</evidence>
<dbReference type="CDD" id="cd12913">
    <property type="entry name" value="PDC1_MCP_like"/>
    <property type="match status" value="1"/>
</dbReference>
<dbReference type="SUPFAM" id="SSF103190">
    <property type="entry name" value="Sensory domain-like"/>
    <property type="match status" value="1"/>
</dbReference>
<evidence type="ECO:0000256" key="2">
    <source>
        <dbReference type="ARBA" id="ARBA00004651"/>
    </source>
</evidence>
<comment type="catalytic activity">
    <reaction evidence="1">
        <text>ATP + protein L-histidine = ADP + protein N-phospho-L-histidine.</text>
        <dbReference type="EC" id="2.7.13.3"/>
    </reaction>
</comment>
<dbReference type="Gene3D" id="3.30.565.10">
    <property type="entry name" value="Histidine kinase-like ATPase, C-terminal domain"/>
    <property type="match status" value="1"/>
</dbReference>
<feature type="domain" description="PAS" evidence="16">
    <location>
        <begin position="411"/>
        <end position="467"/>
    </location>
</feature>
<dbReference type="CDD" id="cd00082">
    <property type="entry name" value="HisKA"/>
    <property type="match status" value="1"/>
</dbReference>
<dbReference type="eggNOG" id="COG4191">
    <property type="taxonomic scope" value="Bacteria"/>
</dbReference>
<dbReference type="SMART" id="SM00387">
    <property type="entry name" value="HATPase_c"/>
    <property type="match status" value="1"/>
</dbReference>
<dbReference type="CDD" id="cd00130">
    <property type="entry name" value="PAS"/>
    <property type="match status" value="1"/>
</dbReference>
<evidence type="ECO:0000256" key="4">
    <source>
        <dbReference type="ARBA" id="ARBA00022475"/>
    </source>
</evidence>
<dbReference type="InterPro" id="IPR029151">
    <property type="entry name" value="Sensor-like_sf"/>
</dbReference>
<dbReference type="PANTHER" id="PTHR43065:SF10">
    <property type="entry name" value="PEROXIDE STRESS-ACTIVATED HISTIDINE KINASE MAK3"/>
    <property type="match status" value="1"/>
</dbReference>
<evidence type="ECO:0000256" key="10">
    <source>
        <dbReference type="ARBA" id="ARBA00022840"/>
    </source>
</evidence>
<dbReference type="EC" id="2.7.13.3" evidence="3"/>
<keyword evidence="13 14" id="KW-0472">Membrane</keyword>
<dbReference type="SUPFAM" id="SSF55785">
    <property type="entry name" value="PYP-like sensor domain (PAS domain)"/>
    <property type="match status" value="1"/>
</dbReference>
<keyword evidence="5" id="KW-0597">Phosphoprotein</keyword>
<dbReference type="AlphaFoldDB" id="Q164J8"/>
<keyword evidence="7 14" id="KW-0812">Transmembrane</keyword>
<dbReference type="SUPFAM" id="SSF47384">
    <property type="entry name" value="Homodimeric domain of signal transducing histidine kinase"/>
    <property type="match status" value="1"/>
</dbReference>
<evidence type="ECO:0000256" key="9">
    <source>
        <dbReference type="ARBA" id="ARBA00022777"/>
    </source>
</evidence>
<evidence type="ECO:0000256" key="6">
    <source>
        <dbReference type="ARBA" id="ARBA00022679"/>
    </source>
</evidence>
<dbReference type="Gene3D" id="3.30.450.20">
    <property type="entry name" value="PAS domain"/>
    <property type="match status" value="2"/>
</dbReference>
<dbReference type="InterPro" id="IPR000014">
    <property type="entry name" value="PAS"/>
</dbReference>
<proteinExistence type="predicted"/>
<evidence type="ECO:0000256" key="3">
    <source>
        <dbReference type="ARBA" id="ARBA00012438"/>
    </source>
</evidence>
<dbReference type="KEGG" id="rde:RD1_3085"/>
<dbReference type="InterPro" id="IPR003594">
    <property type="entry name" value="HATPase_dom"/>
</dbReference>
<dbReference type="GO" id="GO:0000155">
    <property type="term" value="F:phosphorelay sensor kinase activity"/>
    <property type="evidence" value="ECO:0007669"/>
    <property type="project" value="InterPro"/>
</dbReference>
<dbReference type="SMART" id="SM00086">
    <property type="entry name" value="PAC"/>
    <property type="match status" value="1"/>
</dbReference>
<dbReference type="SUPFAM" id="SSF55874">
    <property type="entry name" value="ATPase domain of HSP90 chaperone/DNA topoisomerase II/histidine kinase"/>
    <property type="match status" value="1"/>
</dbReference>
<dbReference type="InterPro" id="IPR036890">
    <property type="entry name" value="HATPase_C_sf"/>
</dbReference>
<dbReference type="STRING" id="375451.RD1_3085"/>
<dbReference type="InterPro" id="IPR003661">
    <property type="entry name" value="HisK_dim/P_dom"/>
</dbReference>
<dbReference type="EMBL" id="CP000362">
    <property type="protein sequence ID" value="ABG32595.1"/>
    <property type="molecule type" value="Genomic_DNA"/>
</dbReference>
<keyword evidence="11 14" id="KW-1133">Transmembrane helix</keyword>
<dbReference type="PROSITE" id="PS50113">
    <property type="entry name" value="PAC"/>
    <property type="match status" value="1"/>
</dbReference>
<dbReference type="GO" id="GO:0005886">
    <property type="term" value="C:plasma membrane"/>
    <property type="evidence" value="ECO:0007669"/>
    <property type="project" value="UniProtKB-SubCell"/>
</dbReference>
<dbReference type="InterPro" id="IPR000700">
    <property type="entry name" value="PAS-assoc_C"/>
</dbReference>
<dbReference type="OrthoDB" id="9795133at2"/>
<name>Q164J8_ROSDO</name>
<dbReference type="InterPro" id="IPR035965">
    <property type="entry name" value="PAS-like_dom_sf"/>
</dbReference>
<evidence type="ECO:0000259" key="17">
    <source>
        <dbReference type="PROSITE" id="PS50113"/>
    </source>
</evidence>
<feature type="transmembrane region" description="Helical" evidence="14">
    <location>
        <begin position="341"/>
        <end position="362"/>
    </location>
</feature>
<sequence length="781" mass="86297">MKFSLGLILALCLAGLQFVAVTIVVFSSFLTSEKVLLEHARDLLSDVGTNTIEHSKGFLKPAKGAAELATRLAENEVIASDDFNQLENLLFQQLQISPQFAGVFYGDEAGNFVYVMRSEGPGPFRTKIVRRDGEARETELIWRDTNYQVLDREEDEADTYDPRTRPWYQSSRENLTGIWTDPYIFFTSQRPGITAASPVFNTDGELRGVVGVDIEIGAISEFLSRLNIGDSGVALILNQNGDVIAHPDQDLIRKENADGTFRFVNINEIDDPVAHAAFAEVIRGSEVNVDRELASRFEFDGSTYVSTVMPAISDELPWTIAVYAPEADFTGEITGNRTQNVWIAAAIALASGVVGLMLASYIHKPVRAFAVRSSLISQGEASAEEPLPKTYKELERANETLVQAIAERKKSEAEYDRTFDLAARGMARIQAHTGRILRINRRLADMLGYGEAEALELTIQDISHPNDPVAKVFTASSGGGRSEYFNEKRYRHKDGSTIWVSENVIVIRDDNDVPVYAVVAVDDISERIAADLKIQQLNTDLSHSARINMMGQMATGLAHELNQPLLAISQNMDTAVFLLKDAGQEAGELQELLLETDRHAHRAGDIIKALRAFVKKEGAEKAEFDFAELMEQSLHLMRAEAKDHGIKITAVGADLEPVYGSRVQIAQVIVNMLRNAIESISQNDAAERTVTLKAENTPSGILVRVTDTGPGLQENVDIFEHFKTTKKDGMGMGLSICRTIVESHRGEIWHQQDADGNPEFCFTLPALKPKTEAGKAYEYSQ</sequence>
<dbReference type="Gene3D" id="1.10.287.130">
    <property type="match status" value="1"/>
</dbReference>
<dbReference type="InterPro" id="IPR013655">
    <property type="entry name" value="PAS_fold_3"/>
</dbReference>
<dbReference type="HOGENOM" id="CLU_009910_0_0_5"/>
<dbReference type="GO" id="GO:0005524">
    <property type="term" value="F:ATP binding"/>
    <property type="evidence" value="ECO:0007669"/>
    <property type="project" value="UniProtKB-KW"/>
</dbReference>
<comment type="subcellular location">
    <subcellularLocation>
        <location evidence="2">Cell membrane</location>
        <topology evidence="2">Multi-pass membrane protein</topology>
    </subcellularLocation>
</comment>
<dbReference type="InterPro" id="IPR004358">
    <property type="entry name" value="Sig_transdc_His_kin-like_C"/>
</dbReference>
<evidence type="ECO:0000256" key="1">
    <source>
        <dbReference type="ARBA" id="ARBA00000085"/>
    </source>
</evidence>
<keyword evidence="9" id="KW-0418">Kinase</keyword>
<evidence type="ECO:0000256" key="13">
    <source>
        <dbReference type="ARBA" id="ARBA00023136"/>
    </source>
</evidence>
<dbReference type="Pfam" id="PF02518">
    <property type="entry name" value="HATPase_c"/>
    <property type="match status" value="1"/>
</dbReference>
<evidence type="ECO:0000256" key="11">
    <source>
        <dbReference type="ARBA" id="ARBA00022989"/>
    </source>
</evidence>
<dbReference type="SMART" id="SM00091">
    <property type="entry name" value="PAS"/>
    <property type="match status" value="1"/>
</dbReference>
<dbReference type="InterPro" id="IPR001610">
    <property type="entry name" value="PAC"/>
</dbReference>
<protein>
    <recommendedName>
        <fullName evidence="3">histidine kinase</fullName>
        <ecNumber evidence="3">2.7.13.3</ecNumber>
    </recommendedName>
</protein>